<evidence type="ECO:0000256" key="9">
    <source>
        <dbReference type="ARBA" id="ARBA00023136"/>
    </source>
</evidence>
<organism evidence="16 17">
    <name type="scientific">Corchorus capsularis</name>
    <name type="common">Jute</name>
    <dbReference type="NCBI Taxonomy" id="210143"/>
    <lineage>
        <taxon>Eukaryota</taxon>
        <taxon>Viridiplantae</taxon>
        <taxon>Streptophyta</taxon>
        <taxon>Embryophyta</taxon>
        <taxon>Tracheophyta</taxon>
        <taxon>Spermatophyta</taxon>
        <taxon>Magnoliopsida</taxon>
        <taxon>eudicotyledons</taxon>
        <taxon>Gunneridae</taxon>
        <taxon>Pentapetalae</taxon>
        <taxon>rosids</taxon>
        <taxon>malvids</taxon>
        <taxon>Malvales</taxon>
        <taxon>Malvaceae</taxon>
        <taxon>Grewioideae</taxon>
        <taxon>Apeibeae</taxon>
        <taxon>Corchorus</taxon>
    </lineage>
</organism>
<dbReference type="Pfam" id="PF14938">
    <property type="entry name" value="SNAP"/>
    <property type="match status" value="1"/>
</dbReference>
<dbReference type="PROSITE" id="PS50863">
    <property type="entry name" value="B3"/>
    <property type="match status" value="1"/>
</dbReference>
<keyword evidence="10" id="KW-0804">Transcription</keyword>
<comment type="caution">
    <text evidence="16">The sequence shown here is derived from an EMBL/GenBank/DDBJ whole genome shotgun (WGS) entry which is preliminary data.</text>
</comment>
<evidence type="ECO:0000256" key="4">
    <source>
        <dbReference type="ARBA" id="ARBA00022448"/>
    </source>
</evidence>
<keyword evidence="6" id="KW-0653">Protein transport</keyword>
<protein>
    <recommendedName>
        <fullName evidence="12">Gamma-soluble NSF attachment protein</fullName>
    </recommendedName>
    <alternativeName>
        <fullName evidence="13">N-ethylmaleimide-sensitive factor attachment protein gamma</fullName>
    </alternativeName>
</protein>
<dbReference type="SUPFAM" id="SSF101936">
    <property type="entry name" value="DNA-binding pseudobarrel domain"/>
    <property type="match status" value="1"/>
</dbReference>
<dbReference type="GO" id="GO:0003677">
    <property type="term" value="F:DNA binding"/>
    <property type="evidence" value="ECO:0007669"/>
    <property type="project" value="UniProtKB-KW"/>
</dbReference>
<dbReference type="EMBL" id="AWWV01009901">
    <property type="protein sequence ID" value="OMO83215.1"/>
    <property type="molecule type" value="Genomic_DNA"/>
</dbReference>
<dbReference type="Proteomes" id="UP000188268">
    <property type="component" value="Unassembled WGS sequence"/>
</dbReference>
<sequence length="542" mass="61127">MSSSDPNKLISKADKLTKLSLTRWSADWKSATLLYEQAANAFRVAKDYEKAKLAFEKASTGQEMLSSPWDAAKHMENAAGLAKELRNWTEVIDFYRKASELYMQCDRPQPASDALAKGARAVEDVKPDDAIQLYTDACVILEDDGKEQMAFDLYRAATSVYVKLEKYTDAAAFLLRLGLAADKCNARNSQCKAYLSAIIVYLYAHDLKQAEKCYNDCNQIDAFLSSDQNRCASKLLAAYTEGDVEEIKRVAQSSTISNLDNVVNFLHFCVWKCMSLSHNIVDDHKARKKVADRQNGACSSNARRVSQKENGENLDKLKKSRGNPSSKPVPPSREKQPAVGKSAAATEGIEEVSMDESEEEDSVSSMEASEDWSDESVSLKKCKSKTKQGKTKRSYHMYYVSNRRVITEEEKQRPCELARLHSSTRPYGSILMKPCHVCKDFRVTIPKKWQIPISDSVKTTLLKVPPGEKTWPVSIRRLRTSKLMQKGWAKFVLDNNLEEHDVCVFELNEEGNTECIVLNVIIFRVVDEIVPLTVFKPSYPRN</sequence>
<keyword evidence="7" id="KW-0805">Transcription regulation</keyword>
<dbReference type="Gene3D" id="2.40.330.10">
    <property type="entry name" value="DNA-binding pseudobarrel domain"/>
    <property type="match status" value="1"/>
</dbReference>
<dbReference type="GO" id="GO:0006886">
    <property type="term" value="P:intracellular protein transport"/>
    <property type="evidence" value="ECO:0007669"/>
    <property type="project" value="InterPro"/>
</dbReference>
<dbReference type="GO" id="GO:0005774">
    <property type="term" value="C:vacuolar membrane"/>
    <property type="evidence" value="ECO:0007669"/>
    <property type="project" value="TreeGrafter"/>
</dbReference>
<gene>
    <name evidence="16" type="ORF">CCACVL1_11503</name>
</gene>
<feature type="region of interest" description="Disordered" evidence="14">
    <location>
        <begin position="291"/>
        <end position="386"/>
    </location>
</feature>
<reference evidence="16 17" key="1">
    <citation type="submission" date="2013-09" db="EMBL/GenBank/DDBJ databases">
        <title>Corchorus capsularis genome sequencing.</title>
        <authorList>
            <person name="Alam M."/>
            <person name="Haque M.S."/>
            <person name="Islam M.S."/>
            <person name="Emdad E.M."/>
            <person name="Islam M.M."/>
            <person name="Ahmed B."/>
            <person name="Halim A."/>
            <person name="Hossen Q.M.M."/>
            <person name="Hossain M.Z."/>
            <person name="Ahmed R."/>
            <person name="Khan M.M."/>
            <person name="Islam R."/>
            <person name="Rashid M.M."/>
            <person name="Khan S.A."/>
            <person name="Rahman M.S."/>
            <person name="Alam M."/>
        </authorList>
    </citation>
    <scope>NUCLEOTIDE SEQUENCE [LARGE SCALE GENOMIC DNA]</scope>
    <source>
        <strain evidence="17">cv. CVL-1</strain>
        <tissue evidence="16">Whole seedling</tissue>
    </source>
</reference>
<dbReference type="Gene3D" id="1.25.40.10">
    <property type="entry name" value="Tetratricopeptide repeat domain"/>
    <property type="match status" value="1"/>
</dbReference>
<feature type="compositionally biased region" description="Acidic residues" evidence="14">
    <location>
        <begin position="348"/>
        <end position="374"/>
    </location>
</feature>
<accession>A0A1R3IKX0</accession>
<dbReference type="CDD" id="cd10017">
    <property type="entry name" value="B3_DNA"/>
    <property type="match status" value="1"/>
</dbReference>
<dbReference type="GO" id="GO:0016192">
    <property type="term" value="P:vesicle-mediated transport"/>
    <property type="evidence" value="ECO:0007669"/>
    <property type="project" value="UniProtKB-KW"/>
</dbReference>
<evidence type="ECO:0000313" key="17">
    <source>
        <dbReference type="Proteomes" id="UP000188268"/>
    </source>
</evidence>
<feature type="compositionally biased region" description="Basic and acidic residues" evidence="14">
    <location>
        <begin position="306"/>
        <end position="317"/>
    </location>
</feature>
<dbReference type="STRING" id="210143.A0A1R3IKX0"/>
<keyword evidence="9" id="KW-0472">Membrane</keyword>
<dbReference type="Pfam" id="PF02362">
    <property type="entry name" value="B3"/>
    <property type="match status" value="1"/>
</dbReference>
<dbReference type="GO" id="GO:0005634">
    <property type="term" value="C:nucleus"/>
    <property type="evidence" value="ECO:0007669"/>
    <property type="project" value="UniProtKB-SubCell"/>
</dbReference>
<dbReference type="InterPro" id="IPR003340">
    <property type="entry name" value="B3_DNA-bd"/>
</dbReference>
<dbReference type="SUPFAM" id="SSF48452">
    <property type="entry name" value="TPR-like"/>
    <property type="match status" value="1"/>
</dbReference>
<dbReference type="Gramene" id="OMO83215">
    <property type="protein sequence ID" value="OMO83215"/>
    <property type="gene ID" value="CCACVL1_11503"/>
</dbReference>
<dbReference type="GO" id="GO:0031201">
    <property type="term" value="C:SNARE complex"/>
    <property type="evidence" value="ECO:0007669"/>
    <property type="project" value="TreeGrafter"/>
</dbReference>
<proteinExistence type="inferred from homology"/>
<evidence type="ECO:0000256" key="3">
    <source>
        <dbReference type="ARBA" id="ARBA00010050"/>
    </source>
</evidence>
<dbReference type="GO" id="GO:0005483">
    <property type="term" value="F:soluble NSF attachment protein activity"/>
    <property type="evidence" value="ECO:0007669"/>
    <property type="project" value="TreeGrafter"/>
</dbReference>
<evidence type="ECO:0000256" key="2">
    <source>
        <dbReference type="ARBA" id="ARBA00004170"/>
    </source>
</evidence>
<dbReference type="GO" id="GO:0019905">
    <property type="term" value="F:syntaxin binding"/>
    <property type="evidence" value="ECO:0007669"/>
    <property type="project" value="TreeGrafter"/>
</dbReference>
<evidence type="ECO:0000256" key="6">
    <source>
        <dbReference type="ARBA" id="ARBA00022927"/>
    </source>
</evidence>
<dbReference type="PANTHER" id="PTHR13768">
    <property type="entry name" value="SOLUBLE NSF ATTACHMENT PROTEIN SNAP"/>
    <property type="match status" value="1"/>
</dbReference>
<comment type="similarity">
    <text evidence="3">Belongs to the SNAP family.</text>
</comment>
<keyword evidence="8" id="KW-0238">DNA-binding</keyword>
<feature type="domain" description="TF-B3" evidence="15">
    <location>
        <begin position="428"/>
        <end position="521"/>
    </location>
</feature>
<evidence type="ECO:0000313" key="16">
    <source>
        <dbReference type="EMBL" id="OMO83215.1"/>
    </source>
</evidence>
<evidence type="ECO:0000256" key="8">
    <source>
        <dbReference type="ARBA" id="ARBA00023125"/>
    </source>
</evidence>
<evidence type="ECO:0000256" key="12">
    <source>
        <dbReference type="ARBA" id="ARBA00040047"/>
    </source>
</evidence>
<dbReference type="PANTHER" id="PTHR13768:SF2">
    <property type="entry name" value="GAMMA-SOLUBLE NSF ATTACHMENT PROTEIN"/>
    <property type="match status" value="1"/>
</dbReference>
<dbReference type="SMART" id="SM01019">
    <property type="entry name" value="B3"/>
    <property type="match status" value="1"/>
</dbReference>
<keyword evidence="11" id="KW-0539">Nucleus</keyword>
<evidence type="ECO:0000256" key="11">
    <source>
        <dbReference type="ARBA" id="ARBA00023242"/>
    </source>
</evidence>
<dbReference type="OrthoDB" id="9984275at2759"/>
<name>A0A1R3IKX0_COCAP</name>
<keyword evidence="17" id="KW-1185">Reference proteome</keyword>
<evidence type="ECO:0000256" key="10">
    <source>
        <dbReference type="ARBA" id="ARBA00023163"/>
    </source>
</evidence>
<keyword evidence="4" id="KW-0813">Transport</keyword>
<evidence type="ECO:0000256" key="5">
    <source>
        <dbReference type="ARBA" id="ARBA00022892"/>
    </source>
</evidence>
<comment type="subcellular location">
    <subcellularLocation>
        <location evidence="2">Membrane</location>
        <topology evidence="2">Peripheral membrane protein</topology>
    </subcellularLocation>
    <subcellularLocation>
        <location evidence="1">Nucleus</location>
    </subcellularLocation>
</comment>
<evidence type="ECO:0000259" key="15">
    <source>
        <dbReference type="PROSITE" id="PS50863"/>
    </source>
</evidence>
<evidence type="ECO:0000256" key="13">
    <source>
        <dbReference type="ARBA" id="ARBA00042485"/>
    </source>
</evidence>
<evidence type="ECO:0000256" key="14">
    <source>
        <dbReference type="SAM" id="MobiDB-lite"/>
    </source>
</evidence>
<dbReference type="InterPro" id="IPR015300">
    <property type="entry name" value="DNA-bd_pseudobarrel_sf"/>
</dbReference>
<dbReference type="InterPro" id="IPR011990">
    <property type="entry name" value="TPR-like_helical_dom_sf"/>
</dbReference>
<dbReference type="AlphaFoldDB" id="A0A1R3IKX0"/>
<evidence type="ECO:0000256" key="1">
    <source>
        <dbReference type="ARBA" id="ARBA00004123"/>
    </source>
</evidence>
<dbReference type="InterPro" id="IPR000744">
    <property type="entry name" value="NSF_attach"/>
</dbReference>
<dbReference type="FunFam" id="1.25.40.10:FF:000323">
    <property type="entry name" value="Gamma-soluble NSF attachment protein"/>
    <property type="match status" value="1"/>
</dbReference>
<evidence type="ECO:0000256" key="7">
    <source>
        <dbReference type="ARBA" id="ARBA00023015"/>
    </source>
</evidence>
<keyword evidence="5" id="KW-0931">ER-Golgi transport</keyword>